<dbReference type="Pfam" id="PF07687">
    <property type="entry name" value="M20_dimer"/>
    <property type="match status" value="1"/>
</dbReference>
<dbReference type="Proteomes" id="UP000626786">
    <property type="component" value="Unassembled WGS sequence"/>
</dbReference>
<dbReference type="EMBL" id="JACSQN010000015">
    <property type="protein sequence ID" value="MBD7985819.1"/>
    <property type="molecule type" value="Genomic_DNA"/>
</dbReference>
<keyword evidence="3" id="KW-1185">Reference proteome</keyword>
<dbReference type="SUPFAM" id="SSF55031">
    <property type="entry name" value="Bacterial exopeptidase dimerisation domain"/>
    <property type="match status" value="1"/>
</dbReference>
<name>A0ABR8UDM7_9BACL</name>
<dbReference type="SUPFAM" id="SSF53187">
    <property type="entry name" value="Zn-dependent exopeptidases"/>
    <property type="match status" value="1"/>
</dbReference>
<evidence type="ECO:0000259" key="1">
    <source>
        <dbReference type="Pfam" id="PF07687"/>
    </source>
</evidence>
<dbReference type="RefSeq" id="WP_191695643.1">
    <property type="nucleotide sequence ID" value="NZ_JACSQN010000015.1"/>
</dbReference>
<comment type="caution">
    <text evidence="2">The sequence shown here is derived from an EMBL/GenBank/DDBJ whole genome shotgun (WGS) entry which is preliminary data.</text>
</comment>
<dbReference type="Gene3D" id="3.40.630.10">
    <property type="entry name" value="Zn peptidases"/>
    <property type="match status" value="1"/>
</dbReference>
<sequence>MSNEFKRLNAKISKEIIAIRRHLHQHPELSFMEYDTSSYIAKILDAWEIPYKKIGETGLYVDIIGSKEGPAIGLRADIDALPIQEESDVPYKSKYESIMHACGHDGHTSILLGAVHELHAIREELYGTVRCIFQPGEEADGAALALIEKGVLKDPKIEAVVGLHLWPYLPFGSVGVKAGSMTASCDDFKIVIKGKGGHSARPHEAIDAITVGAQLIQNLQSITAKNFNPVLPKVIHVGKFTGGEASNVVADTVTLEGTVRALQPDVREQLRTEVEKVCRAAECLWEAKVDVEFVLGAPPIENDKFISDEFEKMAKALLGEKNVFELKVPSMGADDFGYFSESVPSLYFRLGIKKEDEISYDLHHPKFHFDDAVLATGVELYVNFAISLLKNVRV</sequence>
<organism evidence="2 3">
    <name type="scientific">Sporosarcina quadrami</name>
    <dbReference type="NCBI Taxonomy" id="2762234"/>
    <lineage>
        <taxon>Bacteria</taxon>
        <taxon>Bacillati</taxon>
        <taxon>Bacillota</taxon>
        <taxon>Bacilli</taxon>
        <taxon>Bacillales</taxon>
        <taxon>Caryophanaceae</taxon>
        <taxon>Sporosarcina</taxon>
    </lineage>
</organism>
<dbReference type="InterPro" id="IPR036264">
    <property type="entry name" value="Bact_exopeptidase_dim_dom"/>
</dbReference>
<dbReference type="InterPro" id="IPR002933">
    <property type="entry name" value="Peptidase_M20"/>
</dbReference>
<accession>A0ABR8UDM7</accession>
<proteinExistence type="predicted"/>
<dbReference type="Gene3D" id="3.30.70.360">
    <property type="match status" value="1"/>
</dbReference>
<dbReference type="InterPro" id="IPR011650">
    <property type="entry name" value="Peptidase_M20_dimer"/>
</dbReference>
<dbReference type="Pfam" id="PF01546">
    <property type="entry name" value="Peptidase_M20"/>
    <property type="match status" value="1"/>
</dbReference>
<protein>
    <submittedName>
        <fullName evidence="2">Amidohydrolase</fullName>
    </submittedName>
</protein>
<gene>
    <name evidence="2" type="ORF">H9649_14610</name>
</gene>
<dbReference type="PIRSF" id="PIRSF005962">
    <property type="entry name" value="Pept_M20D_amidohydro"/>
    <property type="match status" value="1"/>
</dbReference>
<reference evidence="2 3" key="1">
    <citation type="submission" date="2020-08" db="EMBL/GenBank/DDBJ databases">
        <title>A Genomic Blueprint of the Chicken Gut Microbiome.</title>
        <authorList>
            <person name="Gilroy R."/>
            <person name="Ravi A."/>
            <person name="Getino M."/>
            <person name="Pursley I."/>
            <person name="Horton D.L."/>
            <person name="Alikhan N.-F."/>
            <person name="Baker D."/>
            <person name="Gharbi K."/>
            <person name="Hall N."/>
            <person name="Watson M."/>
            <person name="Adriaenssens E.M."/>
            <person name="Foster-Nyarko E."/>
            <person name="Jarju S."/>
            <person name="Secka A."/>
            <person name="Antonio M."/>
            <person name="Oren A."/>
            <person name="Chaudhuri R."/>
            <person name="La Ragione R.M."/>
            <person name="Hildebrand F."/>
            <person name="Pallen M.J."/>
        </authorList>
    </citation>
    <scope>NUCLEOTIDE SEQUENCE [LARGE SCALE GENOMIC DNA]</scope>
    <source>
        <strain evidence="2 3">Sa2YVA2</strain>
    </source>
</reference>
<dbReference type="PANTHER" id="PTHR11014">
    <property type="entry name" value="PEPTIDASE M20 FAMILY MEMBER"/>
    <property type="match status" value="1"/>
</dbReference>
<dbReference type="PANTHER" id="PTHR11014:SF63">
    <property type="entry name" value="METALLOPEPTIDASE, PUTATIVE (AFU_ORTHOLOGUE AFUA_6G09600)-RELATED"/>
    <property type="match status" value="1"/>
</dbReference>
<dbReference type="NCBIfam" id="TIGR01891">
    <property type="entry name" value="amidohydrolases"/>
    <property type="match status" value="1"/>
</dbReference>
<evidence type="ECO:0000313" key="2">
    <source>
        <dbReference type="EMBL" id="MBD7985819.1"/>
    </source>
</evidence>
<evidence type="ECO:0000313" key="3">
    <source>
        <dbReference type="Proteomes" id="UP000626786"/>
    </source>
</evidence>
<dbReference type="CDD" id="cd03886">
    <property type="entry name" value="M20_Acy1"/>
    <property type="match status" value="1"/>
</dbReference>
<feature type="domain" description="Peptidase M20 dimerisation" evidence="1">
    <location>
        <begin position="188"/>
        <end position="280"/>
    </location>
</feature>
<dbReference type="InterPro" id="IPR017439">
    <property type="entry name" value="Amidohydrolase"/>
</dbReference>